<organism evidence="3 4">
    <name type="scientific">Lasiosphaeria ovina</name>
    <dbReference type="NCBI Taxonomy" id="92902"/>
    <lineage>
        <taxon>Eukaryota</taxon>
        <taxon>Fungi</taxon>
        <taxon>Dikarya</taxon>
        <taxon>Ascomycota</taxon>
        <taxon>Pezizomycotina</taxon>
        <taxon>Sordariomycetes</taxon>
        <taxon>Sordariomycetidae</taxon>
        <taxon>Sordariales</taxon>
        <taxon>Lasiosphaeriaceae</taxon>
        <taxon>Lasiosphaeria</taxon>
    </lineage>
</organism>
<evidence type="ECO:0000256" key="1">
    <source>
        <dbReference type="SAM" id="MobiDB-lite"/>
    </source>
</evidence>
<feature type="chain" id="PRO_5042154550" evidence="2">
    <location>
        <begin position="21"/>
        <end position="141"/>
    </location>
</feature>
<accession>A0AAE0KHL1</accession>
<keyword evidence="4" id="KW-1185">Reference proteome</keyword>
<evidence type="ECO:0000256" key="2">
    <source>
        <dbReference type="SAM" id="SignalP"/>
    </source>
</evidence>
<protein>
    <submittedName>
        <fullName evidence="3">Uncharacterized protein</fullName>
    </submittedName>
</protein>
<dbReference type="AlphaFoldDB" id="A0AAE0KHL1"/>
<feature type="region of interest" description="Disordered" evidence="1">
    <location>
        <begin position="54"/>
        <end position="115"/>
    </location>
</feature>
<comment type="caution">
    <text evidence="3">The sequence shown here is derived from an EMBL/GenBank/DDBJ whole genome shotgun (WGS) entry which is preliminary data.</text>
</comment>
<keyword evidence="2" id="KW-0732">Signal</keyword>
<dbReference type="EMBL" id="JAULSN010000003">
    <property type="protein sequence ID" value="KAK3376908.1"/>
    <property type="molecule type" value="Genomic_DNA"/>
</dbReference>
<reference evidence="3" key="1">
    <citation type="journal article" date="2023" name="Mol. Phylogenet. Evol.">
        <title>Genome-scale phylogeny and comparative genomics of the fungal order Sordariales.</title>
        <authorList>
            <person name="Hensen N."/>
            <person name="Bonometti L."/>
            <person name="Westerberg I."/>
            <person name="Brannstrom I.O."/>
            <person name="Guillou S."/>
            <person name="Cros-Aarteil S."/>
            <person name="Calhoun S."/>
            <person name="Haridas S."/>
            <person name="Kuo A."/>
            <person name="Mondo S."/>
            <person name="Pangilinan J."/>
            <person name="Riley R."/>
            <person name="LaButti K."/>
            <person name="Andreopoulos B."/>
            <person name="Lipzen A."/>
            <person name="Chen C."/>
            <person name="Yan M."/>
            <person name="Daum C."/>
            <person name="Ng V."/>
            <person name="Clum A."/>
            <person name="Steindorff A."/>
            <person name="Ohm R.A."/>
            <person name="Martin F."/>
            <person name="Silar P."/>
            <person name="Natvig D.O."/>
            <person name="Lalanne C."/>
            <person name="Gautier V."/>
            <person name="Ament-Velasquez S.L."/>
            <person name="Kruys A."/>
            <person name="Hutchinson M.I."/>
            <person name="Powell A.J."/>
            <person name="Barry K."/>
            <person name="Miller A.N."/>
            <person name="Grigoriev I.V."/>
            <person name="Debuchy R."/>
            <person name="Gladieux P."/>
            <person name="Hiltunen Thoren M."/>
            <person name="Johannesson H."/>
        </authorList>
    </citation>
    <scope>NUCLEOTIDE SEQUENCE</scope>
    <source>
        <strain evidence="3">CBS 958.72</strain>
    </source>
</reference>
<reference evidence="3" key="2">
    <citation type="submission" date="2023-06" db="EMBL/GenBank/DDBJ databases">
        <authorList>
            <consortium name="Lawrence Berkeley National Laboratory"/>
            <person name="Haridas S."/>
            <person name="Hensen N."/>
            <person name="Bonometti L."/>
            <person name="Westerberg I."/>
            <person name="Brannstrom I.O."/>
            <person name="Guillou S."/>
            <person name="Cros-Aarteil S."/>
            <person name="Calhoun S."/>
            <person name="Kuo A."/>
            <person name="Mondo S."/>
            <person name="Pangilinan J."/>
            <person name="Riley R."/>
            <person name="Labutti K."/>
            <person name="Andreopoulos B."/>
            <person name="Lipzen A."/>
            <person name="Chen C."/>
            <person name="Yanf M."/>
            <person name="Daum C."/>
            <person name="Ng V."/>
            <person name="Clum A."/>
            <person name="Steindorff A."/>
            <person name="Ohm R."/>
            <person name="Martin F."/>
            <person name="Silar P."/>
            <person name="Natvig D."/>
            <person name="Lalanne C."/>
            <person name="Gautier V."/>
            <person name="Ament-Velasquez S.L."/>
            <person name="Kruys A."/>
            <person name="Hutchinson M.I."/>
            <person name="Powell A.J."/>
            <person name="Barry K."/>
            <person name="Miller A.N."/>
            <person name="Grigoriev I.V."/>
            <person name="Debuchy R."/>
            <person name="Gladieux P."/>
            <person name="Thoren M.H."/>
            <person name="Johannesson H."/>
        </authorList>
    </citation>
    <scope>NUCLEOTIDE SEQUENCE</scope>
    <source>
        <strain evidence="3">CBS 958.72</strain>
    </source>
</reference>
<evidence type="ECO:0000313" key="4">
    <source>
        <dbReference type="Proteomes" id="UP001287356"/>
    </source>
</evidence>
<name>A0AAE0KHL1_9PEZI</name>
<feature type="signal peptide" evidence="2">
    <location>
        <begin position="1"/>
        <end position="20"/>
    </location>
</feature>
<dbReference type="Proteomes" id="UP001287356">
    <property type="component" value="Unassembled WGS sequence"/>
</dbReference>
<gene>
    <name evidence="3" type="ORF">B0T24DRAFT_620061</name>
</gene>
<feature type="compositionally biased region" description="Pro residues" evidence="1">
    <location>
        <begin position="82"/>
        <end position="91"/>
    </location>
</feature>
<sequence length="141" mass="15894">MTYFWLDFWLGFLASNLSSGKFYAVAITKYGRCFSTGRPNEPTKIHYYDGTRCLPAQKRGTGENTRSAGRRRRPSSRRQTQPPRPPVPPPSSNGRSSHRLTRLSPATAAESMGDLVSPWRRWRPAGRRRGDCSCSCPCRAT</sequence>
<evidence type="ECO:0000313" key="3">
    <source>
        <dbReference type="EMBL" id="KAK3376908.1"/>
    </source>
</evidence>
<proteinExistence type="predicted"/>